<sequence>MKISLILVVPLVAVVLAACGTSAPASAPADQREAALKFAQWMREHSVDMAESVKYAASVLARKTEASEVPPAPVARA</sequence>
<proteinExistence type="predicted"/>
<feature type="chain" id="PRO_5039365877" evidence="1">
    <location>
        <begin position="28"/>
        <end position="77"/>
    </location>
</feature>
<reference evidence="3" key="1">
    <citation type="journal article" date="2017" name="Med. Chem. Commun.">
        <title>Nonomuraea sp. ATCC 55076 harbours the largest actinomycete chromosome to date and the kistamicin biosynthetic gene cluster.</title>
        <authorList>
            <person name="Nazari B."/>
            <person name="Forneris C.C."/>
            <person name="Gibson M.I."/>
            <person name="Moon K."/>
            <person name="Schramma K.R."/>
            <person name="Seyedsayamdost M.R."/>
        </authorList>
    </citation>
    <scope>NUCLEOTIDE SEQUENCE [LARGE SCALE GENOMIC DNA]</scope>
    <source>
        <strain evidence="3">ATCC 55076</strain>
    </source>
</reference>
<dbReference type="PROSITE" id="PS51257">
    <property type="entry name" value="PROKAR_LIPOPROTEIN"/>
    <property type="match status" value="1"/>
</dbReference>
<protein>
    <submittedName>
        <fullName evidence="2">Uncharacterized protein</fullName>
    </submittedName>
</protein>
<dbReference type="RefSeq" id="WP_080038483.1">
    <property type="nucleotide sequence ID" value="NZ_CP017717.1"/>
</dbReference>
<evidence type="ECO:0000313" key="2">
    <source>
        <dbReference type="EMBL" id="AQZ62328.1"/>
    </source>
</evidence>
<evidence type="ECO:0000256" key="1">
    <source>
        <dbReference type="SAM" id="SignalP"/>
    </source>
</evidence>
<dbReference type="AlphaFoldDB" id="A0A1U9ZWJ6"/>
<accession>A0A1U9ZWJ6</accession>
<name>A0A1U9ZWJ6_9ACTN</name>
<keyword evidence="3" id="KW-1185">Reference proteome</keyword>
<dbReference type="Proteomes" id="UP000190797">
    <property type="component" value="Chromosome"/>
</dbReference>
<dbReference type="EMBL" id="CP017717">
    <property type="protein sequence ID" value="AQZ62328.1"/>
    <property type="molecule type" value="Genomic_DNA"/>
</dbReference>
<feature type="signal peptide" evidence="1">
    <location>
        <begin position="1"/>
        <end position="27"/>
    </location>
</feature>
<organism evidence="2 3">
    <name type="scientific">[Actinomadura] parvosata subsp. kistnae</name>
    <dbReference type="NCBI Taxonomy" id="1909395"/>
    <lineage>
        <taxon>Bacteria</taxon>
        <taxon>Bacillati</taxon>
        <taxon>Actinomycetota</taxon>
        <taxon>Actinomycetes</taxon>
        <taxon>Streptosporangiales</taxon>
        <taxon>Streptosporangiaceae</taxon>
        <taxon>Nonomuraea</taxon>
    </lineage>
</organism>
<keyword evidence="1" id="KW-0732">Signal</keyword>
<dbReference type="KEGG" id="noa:BKM31_13405"/>
<gene>
    <name evidence="2" type="ORF">BKM31_13405</name>
</gene>
<dbReference type="STRING" id="1909395.BKM31_13405"/>
<evidence type="ECO:0000313" key="3">
    <source>
        <dbReference type="Proteomes" id="UP000190797"/>
    </source>
</evidence>